<organism evidence="4 5">
    <name type="scientific">Aquipluma nitroreducens</name>
    <dbReference type="NCBI Taxonomy" id="2010828"/>
    <lineage>
        <taxon>Bacteria</taxon>
        <taxon>Pseudomonadati</taxon>
        <taxon>Bacteroidota</taxon>
        <taxon>Bacteroidia</taxon>
        <taxon>Marinilabiliales</taxon>
        <taxon>Prolixibacteraceae</taxon>
        <taxon>Aquipluma</taxon>
    </lineage>
</organism>
<dbReference type="Pfam" id="PF18133">
    <property type="entry name" value="HydF_tetramer"/>
    <property type="match status" value="1"/>
</dbReference>
<dbReference type="NCBIfam" id="TIGR00231">
    <property type="entry name" value="small_GTP"/>
    <property type="match status" value="1"/>
</dbReference>
<dbReference type="Pfam" id="PF01926">
    <property type="entry name" value="MMR_HSR1"/>
    <property type="match status" value="1"/>
</dbReference>
<feature type="domain" description="G" evidence="1">
    <location>
        <begin position="10"/>
        <end position="124"/>
    </location>
</feature>
<proteinExistence type="predicted"/>
<dbReference type="Gene3D" id="3.40.50.11420">
    <property type="match status" value="1"/>
</dbReference>
<dbReference type="Proteomes" id="UP001193389">
    <property type="component" value="Chromosome"/>
</dbReference>
<dbReference type="EMBL" id="AP018694">
    <property type="protein sequence ID" value="BBE17407.1"/>
    <property type="molecule type" value="Genomic_DNA"/>
</dbReference>
<dbReference type="GO" id="GO:0005525">
    <property type="term" value="F:GTP binding"/>
    <property type="evidence" value="ECO:0007669"/>
    <property type="project" value="InterPro"/>
</dbReference>
<sequence length="407" mass="44953">MKASKSFRLHIGIFGRRNAGKSSILNALTSQEVSIVSEIAGTTTDPVEKPMELLPLGPVLFIDTAGIDDRGDLGEKRIQKTMQVFDRTELGLIISKTDEWGDFEETILKELKDRAIPVIVVFNKSDLVQAGNCLQRSFSGENIPVVETSATNGTGILDLRQAILNHAPDDFINRPGIVADLVGPGEAAILVVPIDKEAPKGRLILPQVQTIRDLLDNDSFCMVVKERELREAFNRLNKPPKLVVTDSQAFLKVAADTPPEIPLTSFSILFARYQGDLPEMVKGAMAIDKLKTGDKILIAEACSHHPIGEDIGTVKIPRWLTQYVGGKLEFVHHRGHDFPENLSEFKLVIHCGACMWNRREMLSRMMKARMAGVPLTNYGLTIAYSLGIFERALQPFPAALGVYQTTK</sequence>
<evidence type="ECO:0000313" key="4">
    <source>
        <dbReference type="EMBL" id="BBE17407.1"/>
    </source>
</evidence>
<dbReference type="Pfam" id="PF18128">
    <property type="entry name" value="HydF_dimer"/>
    <property type="match status" value="1"/>
</dbReference>
<evidence type="ECO:0000259" key="2">
    <source>
        <dbReference type="Pfam" id="PF18128"/>
    </source>
</evidence>
<dbReference type="GO" id="GO:0002098">
    <property type="term" value="P:tRNA wobble uridine modification"/>
    <property type="evidence" value="ECO:0007669"/>
    <property type="project" value="TreeGrafter"/>
</dbReference>
<dbReference type="InterPro" id="IPR023873">
    <property type="entry name" value="FeFe-hyd_GTPase_HydF"/>
</dbReference>
<dbReference type="InterPro" id="IPR027417">
    <property type="entry name" value="P-loop_NTPase"/>
</dbReference>
<dbReference type="InterPro" id="IPR006073">
    <property type="entry name" value="GTP-bd"/>
</dbReference>
<dbReference type="PANTHER" id="PTHR42714:SF6">
    <property type="entry name" value="TRANSLATION INITIATION FACTOR IF-2"/>
    <property type="match status" value="1"/>
</dbReference>
<dbReference type="GO" id="GO:0005737">
    <property type="term" value="C:cytoplasm"/>
    <property type="evidence" value="ECO:0007669"/>
    <property type="project" value="TreeGrafter"/>
</dbReference>
<protein>
    <submittedName>
        <fullName evidence="4">[FeFe]-hydrogenase maturation protein HydF</fullName>
    </submittedName>
</protein>
<dbReference type="CDD" id="cd00880">
    <property type="entry name" value="Era_like"/>
    <property type="match status" value="1"/>
</dbReference>
<dbReference type="InterPro" id="IPR005225">
    <property type="entry name" value="Small_GTP-bd"/>
</dbReference>
<evidence type="ECO:0000313" key="5">
    <source>
        <dbReference type="Proteomes" id="UP001193389"/>
    </source>
</evidence>
<dbReference type="GO" id="GO:0030488">
    <property type="term" value="P:tRNA methylation"/>
    <property type="evidence" value="ECO:0007669"/>
    <property type="project" value="TreeGrafter"/>
</dbReference>
<dbReference type="KEGG" id="anf:AQPE_1557"/>
<name>A0A5K7S7D2_9BACT</name>
<dbReference type="Gene3D" id="3.40.50.11410">
    <property type="match status" value="1"/>
</dbReference>
<dbReference type="PANTHER" id="PTHR42714">
    <property type="entry name" value="TRNA MODIFICATION GTPASE GTPBP3"/>
    <property type="match status" value="1"/>
</dbReference>
<evidence type="ECO:0000259" key="1">
    <source>
        <dbReference type="Pfam" id="PF01926"/>
    </source>
</evidence>
<reference evidence="4" key="1">
    <citation type="journal article" date="2020" name="Int. J. Syst. Evol. Microbiol.">
        <title>Aquipluma nitroreducens gen. nov. sp. nov., a novel facultatively anaerobic bacterium isolated from a freshwater lake.</title>
        <authorList>
            <person name="Watanabe M."/>
            <person name="Kojima H."/>
            <person name="Fukui M."/>
        </authorList>
    </citation>
    <scope>NUCLEOTIDE SEQUENCE</scope>
    <source>
        <strain evidence="4">MeG22</strain>
    </source>
</reference>
<keyword evidence="5" id="KW-1185">Reference proteome</keyword>
<dbReference type="InterPro" id="IPR040644">
    <property type="entry name" value="HydF_tetramer"/>
</dbReference>
<gene>
    <name evidence="4" type="ORF">AQPE_1557</name>
</gene>
<dbReference type="AlphaFoldDB" id="A0A5K7S7D2"/>
<dbReference type="Gene3D" id="3.40.50.300">
    <property type="entry name" value="P-loop containing nucleotide triphosphate hydrolases"/>
    <property type="match status" value="1"/>
</dbReference>
<dbReference type="InterPro" id="IPR041606">
    <property type="entry name" value="HydF_dimer"/>
</dbReference>
<dbReference type="RefSeq" id="WP_318350408.1">
    <property type="nucleotide sequence ID" value="NZ_AP018694.1"/>
</dbReference>
<feature type="domain" description="Hydrogen maturase F tetramerization" evidence="3">
    <location>
        <begin position="279"/>
        <end position="395"/>
    </location>
</feature>
<feature type="domain" description="Hydrogen maturase F dimerization" evidence="2">
    <location>
        <begin position="177"/>
        <end position="275"/>
    </location>
</feature>
<dbReference type="SUPFAM" id="SSF52540">
    <property type="entry name" value="P-loop containing nucleoside triphosphate hydrolases"/>
    <property type="match status" value="1"/>
</dbReference>
<accession>A0A5K7S7D2</accession>
<dbReference type="NCBIfam" id="TIGR03918">
    <property type="entry name" value="GTP_HydF"/>
    <property type="match status" value="1"/>
</dbReference>
<evidence type="ECO:0000259" key="3">
    <source>
        <dbReference type="Pfam" id="PF18133"/>
    </source>
</evidence>